<gene>
    <name evidence="2" type="ORF">DealDRAFT_0619</name>
</gene>
<feature type="compositionally biased region" description="Polar residues" evidence="1">
    <location>
        <begin position="19"/>
        <end position="28"/>
    </location>
</feature>
<dbReference type="AlphaFoldDB" id="C0GDG8"/>
<feature type="compositionally biased region" description="Basic and acidic residues" evidence="1">
    <location>
        <begin position="138"/>
        <end position="151"/>
    </location>
</feature>
<dbReference type="EMBL" id="ACJM01000002">
    <property type="protein sequence ID" value="EEG78689.1"/>
    <property type="molecule type" value="Genomic_DNA"/>
</dbReference>
<dbReference type="RefSeq" id="WP_008514764.1">
    <property type="nucleotide sequence ID" value="NZ_ACJM01000002.1"/>
</dbReference>
<feature type="region of interest" description="Disordered" evidence="1">
    <location>
        <begin position="129"/>
        <end position="156"/>
    </location>
</feature>
<evidence type="ECO:0000256" key="1">
    <source>
        <dbReference type="SAM" id="MobiDB-lite"/>
    </source>
</evidence>
<protein>
    <submittedName>
        <fullName evidence="2">Uncharacterized protein</fullName>
    </submittedName>
</protein>
<comment type="caution">
    <text evidence="2">The sequence shown here is derived from an EMBL/GenBank/DDBJ whole genome shotgun (WGS) entry which is preliminary data.</text>
</comment>
<evidence type="ECO:0000313" key="3">
    <source>
        <dbReference type="Proteomes" id="UP000006443"/>
    </source>
</evidence>
<accession>C0GDG8</accession>
<reference evidence="2 3" key="1">
    <citation type="submission" date="2009-02" db="EMBL/GenBank/DDBJ databases">
        <title>Sequencing of the draft genome and assembly of Dethiobacter alkaliphilus AHT 1.</title>
        <authorList>
            <consortium name="US DOE Joint Genome Institute (JGI-PGF)"/>
            <person name="Lucas S."/>
            <person name="Copeland A."/>
            <person name="Lapidus A."/>
            <person name="Glavina del Rio T."/>
            <person name="Dalin E."/>
            <person name="Tice H."/>
            <person name="Bruce D."/>
            <person name="Goodwin L."/>
            <person name="Pitluck S."/>
            <person name="Larimer F."/>
            <person name="Land M.L."/>
            <person name="Hauser L."/>
            <person name="Muyzer G."/>
        </authorList>
    </citation>
    <scope>NUCLEOTIDE SEQUENCE [LARGE SCALE GENOMIC DNA]</scope>
    <source>
        <strain evidence="2 3">AHT 1</strain>
    </source>
</reference>
<evidence type="ECO:0000313" key="2">
    <source>
        <dbReference type="EMBL" id="EEG78689.1"/>
    </source>
</evidence>
<name>C0GDG8_DETAL</name>
<dbReference type="STRING" id="555088.DealDRAFT_0619"/>
<feature type="region of interest" description="Disordered" evidence="1">
    <location>
        <begin position="1"/>
        <end position="41"/>
    </location>
</feature>
<keyword evidence="3" id="KW-1185">Reference proteome</keyword>
<dbReference type="Proteomes" id="UP000006443">
    <property type="component" value="Unassembled WGS sequence"/>
</dbReference>
<organism evidence="2 3">
    <name type="scientific">Dethiobacter alkaliphilus AHT 1</name>
    <dbReference type="NCBI Taxonomy" id="555088"/>
    <lineage>
        <taxon>Bacteria</taxon>
        <taxon>Bacillati</taxon>
        <taxon>Bacillota</taxon>
        <taxon>Dethiobacteria</taxon>
        <taxon>Dethiobacterales</taxon>
        <taxon>Dethiobacteraceae</taxon>
        <taxon>Dethiobacter</taxon>
    </lineage>
</organism>
<proteinExistence type="predicted"/>
<sequence>MTEETYLQDEDKPSEAEQAFSSTTSKKNLSGVRGRASRTGRKGAVMTPVDFLRGKDKKAYMQNSEVKVYNMYEEKVMPYEEFKELPIEKQVVLMTKWRDEVGTNNIIKDMKISRKKFYSDVLKSLGIETKPRGRRPKKETEETSVTDRTDTETSVELTPTAPSGENTFIISFNGRLSGHALANRLARLARIIDGDGTYEINVEVRETNTV</sequence>